<dbReference type="InterPro" id="IPR036603">
    <property type="entry name" value="RBP11-like"/>
</dbReference>
<dbReference type="GO" id="GO:0006351">
    <property type="term" value="P:DNA-templated transcription"/>
    <property type="evidence" value="ECO:0007669"/>
    <property type="project" value="InterPro"/>
</dbReference>
<geneLocation type="plastid" evidence="4"/>
<dbReference type="Pfam" id="PF01193">
    <property type="entry name" value="RNA_pol_L"/>
    <property type="match status" value="1"/>
</dbReference>
<dbReference type="AlphaFoldDB" id="A0A451FLW9"/>
<evidence type="ECO:0000313" key="4">
    <source>
        <dbReference type="EMBL" id="QAA11378.1"/>
    </source>
</evidence>
<evidence type="ECO:0000256" key="1">
    <source>
        <dbReference type="ARBA" id="ARBA00022478"/>
    </source>
</evidence>
<dbReference type="Gene3D" id="3.30.1360.10">
    <property type="entry name" value="RNA polymerase, RBP11-like subunit"/>
    <property type="match status" value="1"/>
</dbReference>
<reference evidence="4" key="1">
    <citation type="journal article" date="2019" name="Genome Biol. Evol.">
        <title>Plastid Genomes and Proteins Illuminate the Evolution of Eustigmatophyte Algae and Their Bacterial Endosymbionts.</title>
        <authorList>
            <person name="Sevcikova T."/>
            <person name="Yurchenko T."/>
            <person name="Fawley K.P."/>
            <person name="Amaral R."/>
            <person name="Strnad H."/>
            <person name="Santos L.M."/>
            <person name="Fawley M.W."/>
            <person name="Elias M."/>
        </authorList>
    </citation>
    <scope>NUCLEOTIDE SEQUENCE</scope>
</reference>
<keyword evidence="4" id="KW-0808">Transferase</keyword>
<keyword evidence="4" id="KW-0934">Plastid</keyword>
<evidence type="ECO:0000259" key="3">
    <source>
        <dbReference type="SMART" id="SM00662"/>
    </source>
</evidence>
<name>A0A451FLW9_9STRA</name>
<dbReference type="Gene3D" id="2.170.120.12">
    <property type="entry name" value="DNA-directed RNA polymerase, insert domain"/>
    <property type="match status" value="1"/>
</dbReference>
<dbReference type="SMART" id="SM00662">
    <property type="entry name" value="RPOLD"/>
    <property type="match status" value="1"/>
</dbReference>
<organism evidence="4">
    <name type="scientific">Eustigmatophyceae sp. Bat 8/9-7w</name>
    <dbReference type="NCBI Taxonomy" id="2506144"/>
    <lineage>
        <taxon>Eukaryota</taxon>
        <taxon>Sar</taxon>
        <taxon>Stramenopiles</taxon>
        <taxon>Ochrophyta</taxon>
        <taxon>Eustigmatophyceae</taxon>
    </lineage>
</organism>
<protein>
    <submittedName>
        <fullName evidence="4">RNA polymerase subunit alpha</fullName>
        <ecNumber evidence="4">2.7.7.6</ecNumber>
    </submittedName>
</protein>
<dbReference type="GO" id="GO:0003899">
    <property type="term" value="F:DNA-directed RNA polymerase activity"/>
    <property type="evidence" value="ECO:0007669"/>
    <property type="project" value="UniProtKB-EC"/>
</dbReference>
<dbReference type="InterPro" id="IPR011263">
    <property type="entry name" value="DNA-dir_RNA_pol_RpoA/D/Rpb3"/>
</dbReference>
<keyword evidence="2" id="KW-0804">Transcription</keyword>
<gene>
    <name evidence="4" type="primary">rpoA</name>
</gene>
<dbReference type="InterPro" id="IPR036643">
    <property type="entry name" value="RNApol_insert_sf"/>
</dbReference>
<dbReference type="SUPFAM" id="SSF56553">
    <property type="entry name" value="Insert subdomain of RNA polymerase alpha subunit"/>
    <property type="match status" value="1"/>
</dbReference>
<keyword evidence="1" id="KW-0240">DNA-directed RNA polymerase</keyword>
<dbReference type="RefSeq" id="YP_009550441.1">
    <property type="nucleotide sequence ID" value="NC_040295.1"/>
</dbReference>
<accession>A0A451FLW9</accession>
<proteinExistence type="predicted"/>
<dbReference type="EC" id="2.7.7.6" evidence="4"/>
<keyword evidence="4" id="KW-0548">Nucleotidyltransferase</keyword>
<feature type="domain" description="DNA-directed RNA polymerase RpoA/D/Rpb3-type" evidence="3">
    <location>
        <begin position="21"/>
        <end position="293"/>
    </location>
</feature>
<sequence length="400" mass="44820">MSQLIMKIEKRFVDKKTGQIFFQFQLGPFKKTMATTVGVALRRVMMGNSKTVAITSAHGDLYQGNSLREDVFEFSLNLQQVVIKANIFPFLGTARLQKKGPAIVTAADIILPYGLSLVNPYHYLCTLNEGYTLNLALVLSSPARTRFESGIPLRSATTINTTNQVNNNNNNESLPVNDLKRSINQRKKKAFNEDEKAPKKSVNILTKDSPKSLPLDSILVDPIYAPIQSCSFEIINVVGSYFSEYMELTKSGLNQTPEYLRISIATNGSIEPVLAVQDAIQELYGALSLFLPLSYVFASSYNVTSSFDINNISNQQSKHFAKNYFDELCKKIDLINLNLPVDIELLLRRNGISTLGNIIKTPLLTFKNIGFTNKEFLELKQAISKFGFWKDISLANWETI</sequence>
<dbReference type="GeneID" id="38947423"/>
<evidence type="ECO:0000256" key="2">
    <source>
        <dbReference type="ARBA" id="ARBA00023163"/>
    </source>
</evidence>
<dbReference type="GO" id="GO:0000428">
    <property type="term" value="C:DNA-directed RNA polymerase complex"/>
    <property type="evidence" value="ECO:0007669"/>
    <property type="project" value="UniProtKB-KW"/>
</dbReference>
<dbReference type="GO" id="GO:0046983">
    <property type="term" value="F:protein dimerization activity"/>
    <property type="evidence" value="ECO:0007669"/>
    <property type="project" value="InterPro"/>
</dbReference>
<dbReference type="SUPFAM" id="SSF55257">
    <property type="entry name" value="RBP11-like subunits of RNA polymerase"/>
    <property type="match status" value="1"/>
</dbReference>
<dbReference type="EMBL" id="MK281453">
    <property type="protein sequence ID" value="QAA11378.1"/>
    <property type="molecule type" value="Genomic_DNA"/>
</dbReference>